<evidence type="ECO:0000256" key="2">
    <source>
        <dbReference type="ARBA" id="ARBA00008654"/>
    </source>
</evidence>
<evidence type="ECO:0000256" key="1">
    <source>
        <dbReference type="ARBA" id="ARBA00001954"/>
    </source>
</evidence>
<dbReference type="Proteomes" id="UP001189429">
    <property type="component" value="Unassembled WGS sequence"/>
</dbReference>
<evidence type="ECO:0000256" key="4">
    <source>
        <dbReference type="ARBA" id="ARBA00022964"/>
    </source>
</evidence>
<gene>
    <name evidence="9" type="ORF">PCOR1329_LOCUS81742</name>
</gene>
<organism evidence="9 10">
    <name type="scientific">Prorocentrum cordatum</name>
    <dbReference type="NCBI Taxonomy" id="2364126"/>
    <lineage>
        <taxon>Eukaryota</taxon>
        <taxon>Sar</taxon>
        <taxon>Alveolata</taxon>
        <taxon>Dinophyceae</taxon>
        <taxon>Prorocentrales</taxon>
        <taxon>Prorocentraceae</taxon>
        <taxon>Prorocentrum</taxon>
    </lineage>
</organism>
<sequence>MPDNDSASDIAVVADRHDFSGRTKDEGTPVSAPTETPKSTGTTSNSDHTDDAGVSPPGVMIRFVNASDDSEYKSVNSFYHAAWLRATCMCSSCHDVSEQRLFLPWDVMPGASANKKTKPSGETEIAALCGPMIQQVKVVDVNDRANMVFDSSKSSRVLDFSKSSDSLSSATCGLRRVAHVDLDSILRGCSECISKLALVTTVVSGSDSDSHDCYHPLKFLWNYRYSCTEHPTAADLTASKKLPICVYGNHPEAVLCTDYPAEVRFADLFSKAELAKSLSTESTASESLEGGMNEIKKVQYNFLKHLIKNGVVCVTGVPNQEDIVTEIASRIGPVQSTIYGDTFKVEAKANPENIAYSPLGLALHMDLLAYEGAPGIQLLHCREFDSDIEGGYSLFADAFAAAHRLRAKHPEHFQTLTRVYATFHKNNKSQHMVFRRPHIVVDDLGNIVQVNWSPPCEGPLQTSAENVIPYLEAYKALALEINELGPRLRFRLEPGTCVVFLNRQMLHAREEYFRPRDDAKRLLQGCYVSQDDFLNRYRILEREFGGRR</sequence>
<evidence type="ECO:0000259" key="8">
    <source>
        <dbReference type="Pfam" id="PF02668"/>
    </source>
</evidence>
<feature type="domain" description="TauD/TfdA-like" evidence="8">
    <location>
        <begin position="300"/>
        <end position="527"/>
    </location>
</feature>
<dbReference type="InterPro" id="IPR050411">
    <property type="entry name" value="AlphaKG_dependent_hydroxylases"/>
</dbReference>
<proteinExistence type="inferred from homology"/>
<dbReference type="InterPro" id="IPR042098">
    <property type="entry name" value="TauD-like_sf"/>
</dbReference>
<protein>
    <recommendedName>
        <fullName evidence="8">TauD/TfdA-like domain-containing protein</fullName>
    </recommendedName>
</protein>
<evidence type="ECO:0000313" key="10">
    <source>
        <dbReference type="Proteomes" id="UP001189429"/>
    </source>
</evidence>
<dbReference type="Gene3D" id="3.60.130.10">
    <property type="entry name" value="Clavaminate synthase-like"/>
    <property type="match status" value="1"/>
</dbReference>
<feature type="compositionally biased region" description="Polar residues" evidence="7">
    <location>
        <begin position="31"/>
        <end position="46"/>
    </location>
</feature>
<keyword evidence="6" id="KW-0408">Iron</keyword>
<accession>A0ABN9Y1V6</accession>
<feature type="region of interest" description="Disordered" evidence="7">
    <location>
        <begin position="1"/>
        <end position="56"/>
    </location>
</feature>
<dbReference type="SUPFAM" id="SSF51197">
    <property type="entry name" value="Clavaminate synthase-like"/>
    <property type="match status" value="1"/>
</dbReference>
<comment type="similarity">
    <text evidence="2">Belongs to the gamma-BBH/TMLD family.</text>
</comment>
<evidence type="ECO:0000256" key="3">
    <source>
        <dbReference type="ARBA" id="ARBA00022723"/>
    </source>
</evidence>
<keyword evidence="10" id="KW-1185">Reference proteome</keyword>
<keyword evidence="5" id="KW-0560">Oxidoreductase</keyword>
<keyword evidence="3" id="KW-0479">Metal-binding</keyword>
<evidence type="ECO:0000313" key="9">
    <source>
        <dbReference type="EMBL" id="CAK0906428.1"/>
    </source>
</evidence>
<evidence type="ECO:0000256" key="7">
    <source>
        <dbReference type="SAM" id="MobiDB-lite"/>
    </source>
</evidence>
<name>A0ABN9Y1V6_9DINO</name>
<evidence type="ECO:0000256" key="6">
    <source>
        <dbReference type="ARBA" id="ARBA00023004"/>
    </source>
</evidence>
<evidence type="ECO:0000256" key="5">
    <source>
        <dbReference type="ARBA" id="ARBA00023002"/>
    </source>
</evidence>
<reference evidence="9" key="1">
    <citation type="submission" date="2023-10" db="EMBL/GenBank/DDBJ databases">
        <authorList>
            <person name="Chen Y."/>
            <person name="Shah S."/>
            <person name="Dougan E. K."/>
            <person name="Thang M."/>
            <person name="Chan C."/>
        </authorList>
    </citation>
    <scope>NUCLEOTIDE SEQUENCE [LARGE SCALE GENOMIC DNA]</scope>
</reference>
<dbReference type="PANTHER" id="PTHR10696:SF25">
    <property type="entry name" value="OXIDOREDUCTASE AIM17-RELATED"/>
    <property type="match status" value="1"/>
</dbReference>
<dbReference type="InterPro" id="IPR003819">
    <property type="entry name" value="TauD/TfdA-like"/>
</dbReference>
<comment type="cofactor">
    <cofactor evidence="1">
        <name>Fe(2+)</name>
        <dbReference type="ChEBI" id="CHEBI:29033"/>
    </cofactor>
</comment>
<comment type="caution">
    <text evidence="9">The sequence shown here is derived from an EMBL/GenBank/DDBJ whole genome shotgun (WGS) entry which is preliminary data.</text>
</comment>
<dbReference type="Pfam" id="PF02668">
    <property type="entry name" value="TauD"/>
    <property type="match status" value="1"/>
</dbReference>
<keyword evidence="4" id="KW-0223">Dioxygenase</keyword>
<dbReference type="EMBL" id="CAUYUJ010021688">
    <property type="protein sequence ID" value="CAK0906428.1"/>
    <property type="molecule type" value="Genomic_DNA"/>
</dbReference>
<dbReference type="PANTHER" id="PTHR10696">
    <property type="entry name" value="GAMMA-BUTYROBETAINE HYDROXYLASE-RELATED"/>
    <property type="match status" value="1"/>
</dbReference>
<feature type="compositionally biased region" description="Basic and acidic residues" evidence="7">
    <location>
        <begin position="14"/>
        <end position="27"/>
    </location>
</feature>